<accession>A0A0B7N488</accession>
<evidence type="ECO:0000256" key="1">
    <source>
        <dbReference type="SAM" id="Coils"/>
    </source>
</evidence>
<dbReference type="OrthoDB" id="2195113at2759"/>
<feature type="coiled-coil region" evidence="1">
    <location>
        <begin position="181"/>
        <end position="227"/>
    </location>
</feature>
<feature type="compositionally biased region" description="Basic and acidic residues" evidence="2">
    <location>
        <begin position="441"/>
        <end position="472"/>
    </location>
</feature>
<sequence length="479" mass="55268">MSVDAAAPVLPDHVKKPNEDEFKKQLADINANIEKIQKQFVSCMLGVHKWRVLTDLLEKDAVRDKIAKLPQKNDNARREEIKAELNEIRDKQASLKTTRKAVYDQLDAINESIRTKASMSGRVGSIKGFQTKIPFRTTEEVDARIAELESKIEAGVRIVEEKKMLQEISLLKRNRLSVEGVDDQQAAIDKEREIYNELKKNIDDSETKKLSNRYEELDAEFKLLHAEQSKHREARNELYDERTRLKTLLDEEYTKMRTMRDDHRKNNDEYYTFVRKLREYKKEQEKLRKEQEENEKRQEAAKQELELAALPAFESEIALCDNLAIFLESFLSGGSADKKGSEQQSSVNAATDAFEGMVIKKRDEEDFFVGKSKKKQPKQKESKEKKTDALKLPLATMEAFFEIKVTVPTKVSEVPATLAKLKERKEYYIAEQPKVTALNKKKAEEKIRAMEKEEEEQKKADAEEASKAKTAEADNATEE</sequence>
<dbReference type="STRING" id="35722.A0A0B7N488"/>
<feature type="region of interest" description="Disordered" evidence="2">
    <location>
        <begin position="439"/>
        <end position="479"/>
    </location>
</feature>
<evidence type="ECO:0000313" key="4">
    <source>
        <dbReference type="Proteomes" id="UP000054107"/>
    </source>
</evidence>
<proteinExistence type="predicted"/>
<dbReference type="GO" id="GO:0005783">
    <property type="term" value="C:endoplasmic reticulum"/>
    <property type="evidence" value="ECO:0007669"/>
    <property type="project" value="TreeGrafter"/>
</dbReference>
<dbReference type="GO" id="GO:1990904">
    <property type="term" value="C:ribonucleoprotein complex"/>
    <property type="evidence" value="ECO:0007669"/>
    <property type="project" value="TreeGrafter"/>
</dbReference>
<organism evidence="3 4">
    <name type="scientific">Parasitella parasitica</name>
    <dbReference type="NCBI Taxonomy" id="35722"/>
    <lineage>
        <taxon>Eukaryota</taxon>
        <taxon>Fungi</taxon>
        <taxon>Fungi incertae sedis</taxon>
        <taxon>Mucoromycota</taxon>
        <taxon>Mucoromycotina</taxon>
        <taxon>Mucoromycetes</taxon>
        <taxon>Mucorales</taxon>
        <taxon>Mucorineae</taxon>
        <taxon>Mucoraceae</taxon>
        <taxon>Parasitella</taxon>
    </lineage>
</organism>
<dbReference type="GO" id="GO:0003729">
    <property type="term" value="F:mRNA binding"/>
    <property type="evidence" value="ECO:0007669"/>
    <property type="project" value="TreeGrafter"/>
</dbReference>
<feature type="coiled-coil region" evidence="1">
    <location>
        <begin position="71"/>
        <end position="98"/>
    </location>
</feature>
<protein>
    <submittedName>
        <fullName evidence="3">Uncharacterized protein</fullName>
    </submittedName>
</protein>
<name>A0A0B7N488_9FUNG</name>
<evidence type="ECO:0000313" key="3">
    <source>
        <dbReference type="EMBL" id="CEP09869.1"/>
    </source>
</evidence>
<dbReference type="GO" id="GO:0008298">
    <property type="term" value="P:intracellular mRNA localization"/>
    <property type="evidence" value="ECO:0007669"/>
    <property type="project" value="TreeGrafter"/>
</dbReference>
<dbReference type="AlphaFoldDB" id="A0A0B7N488"/>
<keyword evidence="1" id="KW-0175">Coiled coil</keyword>
<feature type="coiled-coil region" evidence="1">
    <location>
        <begin position="273"/>
        <end position="308"/>
    </location>
</feature>
<feature type="compositionally biased region" description="Basic and acidic residues" evidence="2">
    <location>
        <begin position="378"/>
        <end position="388"/>
    </location>
</feature>
<dbReference type="EMBL" id="LN722574">
    <property type="protein sequence ID" value="CEP09869.1"/>
    <property type="molecule type" value="Genomic_DNA"/>
</dbReference>
<gene>
    <name evidence="3" type="primary">PARPA_03455.1 scaffold 7964</name>
</gene>
<keyword evidence="4" id="KW-1185">Reference proteome</keyword>
<dbReference type="Proteomes" id="UP000054107">
    <property type="component" value="Unassembled WGS sequence"/>
</dbReference>
<feature type="region of interest" description="Disordered" evidence="2">
    <location>
        <begin position="369"/>
        <end position="388"/>
    </location>
</feature>
<dbReference type="GO" id="GO:0042175">
    <property type="term" value="C:nuclear outer membrane-endoplasmic reticulum membrane network"/>
    <property type="evidence" value="ECO:0007669"/>
    <property type="project" value="TreeGrafter"/>
</dbReference>
<dbReference type="PANTHER" id="PTHR31027:SF2">
    <property type="entry name" value="LEBERCILIN DOMAIN-CONTAINING PROTEIN"/>
    <property type="match status" value="1"/>
</dbReference>
<dbReference type="InterPro" id="IPR039604">
    <property type="entry name" value="Bfr1"/>
</dbReference>
<evidence type="ECO:0000256" key="2">
    <source>
        <dbReference type="SAM" id="MobiDB-lite"/>
    </source>
</evidence>
<dbReference type="PANTHER" id="PTHR31027">
    <property type="entry name" value="NUCLEAR SEGREGATION PROTEIN BFR1"/>
    <property type="match status" value="1"/>
</dbReference>
<reference evidence="3 4" key="1">
    <citation type="submission" date="2014-09" db="EMBL/GenBank/DDBJ databases">
        <authorList>
            <person name="Ellenberger Sabrina"/>
        </authorList>
    </citation>
    <scope>NUCLEOTIDE SEQUENCE [LARGE SCALE GENOMIC DNA]</scope>
    <source>
        <strain evidence="3 4">CBS 412.66</strain>
    </source>
</reference>